<evidence type="ECO:0000313" key="1">
    <source>
        <dbReference type="EMBL" id="VEN38180.1"/>
    </source>
</evidence>
<dbReference type="EMBL" id="CAACVG010004177">
    <property type="protein sequence ID" value="VEN38180.1"/>
    <property type="molecule type" value="Genomic_DNA"/>
</dbReference>
<evidence type="ECO:0000313" key="2">
    <source>
        <dbReference type="Proteomes" id="UP000410492"/>
    </source>
</evidence>
<reference evidence="1 2" key="1">
    <citation type="submission" date="2019-01" db="EMBL/GenBank/DDBJ databases">
        <authorList>
            <person name="Sayadi A."/>
        </authorList>
    </citation>
    <scope>NUCLEOTIDE SEQUENCE [LARGE SCALE GENOMIC DNA]</scope>
</reference>
<protein>
    <submittedName>
        <fullName evidence="1">Uncharacterized protein</fullName>
    </submittedName>
</protein>
<dbReference type="OrthoDB" id="6690753at2759"/>
<dbReference type="AlphaFoldDB" id="A0A653BRN8"/>
<keyword evidence="2" id="KW-1185">Reference proteome</keyword>
<name>A0A653BRN8_CALMS</name>
<proteinExistence type="predicted"/>
<accession>A0A653BRN8</accession>
<gene>
    <name evidence="1" type="ORF">CALMAC_LOCUS3168</name>
</gene>
<organism evidence="1 2">
    <name type="scientific">Callosobruchus maculatus</name>
    <name type="common">Southern cowpea weevil</name>
    <name type="synonym">Pulse bruchid</name>
    <dbReference type="NCBI Taxonomy" id="64391"/>
    <lineage>
        <taxon>Eukaryota</taxon>
        <taxon>Metazoa</taxon>
        <taxon>Ecdysozoa</taxon>
        <taxon>Arthropoda</taxon>
        <taxon>Hexapoda</taxon>
        <taxon>Insecta</taxon>
        <taxon>Pterygota</taxon>
        <taxon>Neoptera</taxon>
        <taxon>Endopterygota</taxon>
        <taxon>Coleoptera</taxon>
        <taxon>Polyphaga</taxon>
        <taxon>Cucujiformia</taxon>
        <taxon>Chrysomeloidea</taxon>
        <taxon>Chrysomelidae</taxon>
        <taxon>Bruchinae</taxon>
        <taxon>Bruchini</taxon>
        <taxon>Callosobruchus</taxon>
    </lineage>
</organism>
<sequence>MYEDVMSQIKDRTVQALEDIKTHTTRMFEEQTQSAQARIKTIVDNAKSEISRIPADFDQKLEESKKIHKEAIKNVKTFEKESIALLKDLWQSTKIKLQEMCKDTANMGAGSFVTTMTKDIITNTNALLDKLIAMIKSCAASAVKNLDEYLKGISGGATSSKDKA</sequence>
<dbReference type="Proteomes" id="UP000410492">
    <property type="component" value="Unassembled WGS sequence"/>
</dbReference>